<reference evidence="8" key="1">
    <citation type="submission" date="2022-11" db="UniProtKB">
        <authorList>
            <consortium name="WormBaseParasite"/>
        </authorList>
    </citation>
    <scope>IDENTIFICATION</scope>
</reference>
<dbReference type="InterPro" id="IPR031933">
    <property type="entry name" value="UPF0767"/>
</dbReference>
<evidence type="ECO:0000313" key="7">
    <source>
        <dbReference type="Proteomes" id="UP000887565"/>
    </source>
</evidence>
<evidence type="ECO:0000256" key="1">
    <source>
        <dbReference type="ARBA" id="ARBA00004167"/>
    </source>
</evidence>
<name>A0A915LAK0_ROMCU</name>
<accession>A0A915LAK0</accession>
<evidence type="ECO:0000256" key="5">
    <source>
        <dbReference type="ARBA" id="ARBA00023136"/>
    </source>
</evidence>
<dbReference type="WBParaSite" id="nRc.2.0.1.t48109-RA">
    <property type="protein sequence ID" value="nRc.2.0.1.t48109-RA"/>
    <property type="gene ID" value="nRc.2.0.1.g48109"/>
</dbReference>
<organism evidence="7 8">
    <name type="scientific">Romanomermis culicivorax</name>
    <name type="common">Nematode worm</name>
    <dbReference type="NCBI Taxonomy" id="13658"/>
    <lineage>
        <taxon>Eukaryota</taxon>
        <taxon>Metazoa</taxon>
        <taxon>Ecdysozoa</taxon>
        <taxon>Nematoda</taxon>
        <taxon>Enoplea</taxon>
        <taxon>Dorylaimia</taxon>
        <taxon>Mermithida</taxon>
        <taxon>Mermithoidea</taxon>
        <taxon>Mermithidae</taxon>
        <taxon>Romanomermis</taxon>
    </lineage>
</organism>
<dbReference type="PANTHER" id="PTHR28599:SF1">
    <property type="entry name" value="SMALL INTEGRAL MEMBRANE PROTEIN 12"/>
    <property type="match status" value="1"/>
</dbReference>
<evidence type="ECO:0000256" key="3">
    <source>
        <dbReference type="ARBA" id="ARBA00022692"/>
    </source>
</evidence>
<sequence length="97" mass="11397">MLPAFWIALRTYVPYITFPFAMAAGYVGYVAERRFRKERDSKLTYLHKSVRDQREERMSGQYEETRQVDTLGSLKDRKFVPKSSLDVNPVGKDNPYI</sequence>
<comment type="similarity">
    <text evidence="2">Belongs to the SMIM12 family.</text>
</comment>
<keyword evidence="3 6" id="KW-0812">Transmembrane</keyword>
<evidence type="ECO:0000256" key="4">
    <source>
        <dbReference type="ARBA" id="ARBA00022989"/>
    </source>
</evidence>
<dbReference type="Pfam" id="PF15990">
    <property type="entry name" value="UPF0767"/>
    <property type="match status" value="1"/>
</dbReference>
<evidence type="ECO:0000313" key="8">
    <source>
        <dbReference type="WBParaSite" id="nRc.2.0.1.t48109-RA"/>
    </source>
</evidence>
<dbReference type="AlphaFoldDB" id="A0A915LAK0"/>
<keyword evidence="4 6" id="KW-1133">Transmembrane helix</keyword>
<dbReference type="OMA" id="YHLEWFL"/>
<protein>
    <submittedName>
        <fullName evidence="8">Small integral membrane protein 12</fullName>
    </submittedName>
</protein>
<comment type="subcellular location">
    <subcellularLocation>
        <location evidence="1">Membrane</location>
        <topology evidence="1">Single-pass membrane protein</topology>
    </subcellularLocation>
</comment>
<dbReference type="PANTHER" id="PTHR28599">
    <property type="entry name" value="SMALL INTEGRAL MEMBRANE PROTEIN 12"/>
    <property type="match status" value="1"/>
</dbReference>
<proteinExistence type="inferred from homology"/>
<feature type="transmembrane region" description="Helical" evidence="6">
    <location>
        <begin position="12"/>
        <end position="31"/>
    </location>
</feature>
<dbReference type="GO" id="GO:0016020">
    <property type="term" value="C:membrane"/>
    <property type="evidence" value="ECO:0007669"/>
    <property type="project" value="UniProtKB-SubCell"/>
</dbReference>
<evidence type="ECO:0000256" key="6">
    <source>
        <dbReference type="SAM" id="Phobius"/>
    </source>
</evidence>
<keyword evidence="5 6" id="KW-0472">Membrane</keyword>
<evidence type="ECO:0000256" key="2">
    <source>
        <dbReference type="ARBA" id="ARBA00007304"/>
    </source>
</evidence>
<dbReference type="Proteomes" id="UP000887565">
    <property type="component" value="Unplaced"/>
</dbReference>
<keyword evidence="7" id="KW-1185">Reference proteome</keyword>